<comment type="caution">
    <text evidence="8">The sequence shown here is derived from an EMBL/GenBank/DDBJ whole genome shotgun (WGS) entry which is preliminary data.</text>
</comment>
<dbReference type="PROSITE" id="PS50294">
    <property type="entry name" value="WD_REPEATS_REGION"/>
    <property type="match status" value="3"/>
</dbReference>
<keyword evidence="1 7" id="KW-0853">WD repeat</keyword>
<evidence type="ECO:0000256" key="3">
    <source>
        <dbReference type="ARBA" id="ARBA00022737"/>
    </source>
</evidence>
<dbReference type="PANTHER" id="PTHR19877:SF13">
    <property type="entry name" value="SERINE-THREONINE KINASE RECEPTOR-ASSOCIATED PROTEIN"/>
    <property type="match status" value="1"/>
</dbReference>
<evidence type="ECO:0000256" key="2">
    <source>
        <dbReference type="ARBA" id="ARBA00022664"/>
    </source>
</evidence>
<evidence type="ECO:0000256" key="5">
    <source>
        <dbReference type="ARBA" id="ARBA00038394"/>
    </source>
</evidence>
<protein>
    <recommendedName>
        <fullName evidence="6">Serine-threonine kinase receptor-associated protein</fullName>
    </recommendedName>
</protein>
<name>A0A9W6Z798_9STRA</name>
<dbReference type="Proteomes" id="UP001165160">
    <property type="component" value="Unassembled WGS sequence"/>
</dbReference>
<reference evidence="9" key="1">
    <citation type="journal article" date="2023" name="Commun. Biol.">
        <title>Genome analysis of Parmales, the sister group of diatoms, reveals the evolutionary specialization of diatoms from phago-mixotrophs to photoautotrophs.</title>
        <authorList>
            <person name="Ban H."/>
            <person name="Sato S."/>
            <person name="Yoshikawa S."/>
            <person name="Yamada K."/>
            <person name="Nakamura Y."/>
            <person name="Ichinomiya M."/>
            <person name="Sato N."/>
            <person name="Blanc-Mathieu R."/>
            <person name="Endo H."/>
            <person name="Kuwata A."/>
            <person name="Ogata H."/>
        </authorList>
    </citation>
    <scope>NUCLEOTIDE SEQUENCE [LARGE SCALE GENOMIC DNA]</scope>
    <source>
        <strain evidence="9">NIES 3699</strain>
    </source>
</reference>
<keyword evidence="4" id="KW-0508">mRNA splicing</keyword>
<dbReference type="GO" id="GO:0000387">
    <property type="term" value="P:spliceosomal snRNP assembly"/>
    <property type="evidence" value="ECO:0007669"/>
    <property type="project" value="TreeGrafter"/>
</dbReference>
<dbReference type="GO" id="GO:0003723">
    <property type="term" value="F:RNA binding"/>
    <property type="evidence" value="ECO:0007669"/>
    <property type="project" value="TreeGrafter"/>
</dbReference>
<feature type="repeat" description="WD" evidence="7">
    <location>
        <begin position="56"/>
        <end position="97"/>
    </location>
</feature>
<keyword evidence="3" id="KW-0677">Repeat</keyword>
<sequence length="306" mass="33096">MSAPRQIPIVCPGHTRPLAELQFLPHPSTGPLLISACHDRTPMLRSGSTGDWIGSFVGHKGAVWSAKMDKEANLAATASGDFSARLWDAINGNHLATFQHKHIVKTVQFSPDSTLLATGGHEGLLRVFDLNQFKVDKAAHSIPLKAKANITKCCWGVAPALENLVTVSDSTGLISSFDIRTQKVAHTMKVDAGIMDMELCEDDRNKLVVSAGKKVSFFDMSSFQLLKSVDVAISFNEEGGTSLHPDGTKFVTGGSDLWVRVYDYNSGECLETNKGHHGPIRCVRYAPGGASYATGSEDGTIRLWRS</sequence>
<dbReference type="EMBL" id="BRXX01000569">
    <property type="protein sequence ID" value="GMH47071.1"/>
    <property type="molecule type" value="Genomic_DNA"/>
</dbReference>
<dbReference type="Gene3D" id="2.130.10.10">
    <property type="entry name" value="YVTN repeat-like/Quinoprotein amine dehydrogenase"/>
    <property type="match status" value="1"/>
</dbReference>
<evidence type="ECO:0000256" key="1">
    <source>
        <dbReference type="ARBA" id="ARBA00022574"/>
    </source>
</evidence>
<evidence type="ECO:0000256" key="6">
    <source>
        <dbReference type="ARBA" id="ARBA00040390"/>
    </source>
</evidence>
<dbReference type="InterPro" id="IPR015943">
    <property type="entry name" value="WD40/YVTN_repeat-like_dom_sf"/>
</dbReference>
<dbReference type="InterPro" id="IPR036322">
    <property type="entry name" value="WD40_repeat_dom_sf"/>
</dbReference>
<accession>A0A9W6Z798</accession>
<proteinExistence type="inferred from homology"/>
<dbReference type="GO" id="GO:0032797">
    <property type="term" value="C:SMN complex"/>
    <property type="evidence" value="ECO:0007669"/>
    <property type="project" value="TreeGrafter"/>
</dbReference>
<evidence type="ECO:0000256" key="4">
    <source>
        <dbReference type="ARBA" id="ARBA00023187"/>
    </source>
</evidence>
<feature type="repeat" description="WD" evidence="7">
    <location>
        <begin position="273"/>
        <end position="306"/>
    </location>
</feature>
<feature type="repeat" description="WD" evidence="7">
    <location>
        <begin position="97"/>
        <end position="138"/>
    </location>
</feature>
<organism evidence="8 9">
    <name type="scientific">Triparma verrucosa</name>
    <dbReference type="NCBI Taxonomy" id="1606542"/>
    <lineage>
        <taxon>Eukaryota</taxon>
        <taxon>Sar</taxon>
        <taxon>Stramenopiles</taxon>
        <taxon>Ochrophyta</taxon>
        <taxon>Bolidophyceae</taxon>
        <taxon>Parmales</taxon>
        <taxon>Triparmaceae</taxon>
        <taxon>Triparma</taxon>
    </lineage>
</organism>
<dbReference type="Pfam" id="PF00400">
    <property type="entry name" value="WD40"/>
    <property type="match status" value="4"/>
</dbReference>
<dbReference type="PANTHER" id="PTHR19877">
    <property type="entry name" value="EUKARYOTIC TRANSLATION INITIATION FACTOR 3 SUBUNIT I"/>
    <property type="match status" value="1"/>
</dbReference>
<keyword evidence="2" id="KW-0507">mRNA processing</keyword>
<comment type="similarity">
    <text evidence="5">Belongs to the WD repeat STRAP family.</text>
</comment>
<dbReference type="PROSITE" id="PS50082">
    <property type="entry name" value="WD_REPEATS_2"/>
    <property type="match status" value="3"/>
</dbReference>
<gene>
    <name evidence="8" type="ORF">TrVE_jg167</name>
</gene>
<dbReference type="InterPro" id="IPR001680">
    <property type="entry name" value="WD40_rpt"/>
</dbReference>
<dbReference type="AlphaFoldDB" id="A0A9W6Z798"/>
<dbReference type="SMART" id="SM00320">
    <property type="entry name" value="WD40"/>
    <property type="match status" value="6"/>
</dbReference>
<dbReference type="SUPFAM" id="SSF50978">
    <property type="entry name" value="WD40 repeat-like"/>
    <property type="match status" value="1"/>
</dbReference>
<evidence type="ECO:0000313" key="8">
    <source>
        <dbReference type="EMBL" id="GMH47071.1"/>
    </source>
</evidence>
<evidence type="ECO:0000256" key="7">
    <source>
        <dbReference type="PROSITE-ProRule" id="PRU00221"/>
    </source>
</evidence>
<evidence type="ECO:0000313" key="9">
    <source>
        <dbReference type="Proteomes" id="UP001165160"/>
    </source>
</evidence>
<keyword evidence="9" id="KW-1185">Reference proteome</keyword>